<dbReference type="STRING" id="71139.A0A058ZTT7"/>
<feature type="transmembrane region" description="Helical" evidence="2">
    <location>
        <begin position="324"/>
        <end position="343"/>
    </location>
</feature>
<keyword evidence="1" id="KW-0040">ANK repeat</keyword>
<dbReference type="PROSITE" id="PS50088">
    <property type="entry name" value="ANK_REPEAT"/>
    <property type="match status" value="1"/>
</dbReference>
<dbReference type="AlphaFoldDB" id="A0A058ZTT7"/>
<dbReference type="eggNOG" id="KOG0504">
    <property type="taxonomic scope" value="Eukaryota"/>
</dbReference>
<dbReference type="EMBL" id="MU848362">
    <property type="protein sequence ID" value="KAK2632752.1"/>
    <property type="molecule type" value="Genomic_DNA"/>
</dbReference>
<dbReference type="Gramene" id="KCW45228">
    <property type="protein sequence ID" value="KCW45228"/>
    <property type="gene ID" value="EUGRSUZ_L01133"/>
</dbReference>
<evidence type="ECO:0000259" key="3">
    <source>
        <dbReference type="Pfam" id="PF13962"/>
    </source>
</evidence>
<dbReference type="EMBL" id="KK198877">
    <property type="protein sequence ID" value="KCW45228.1"/>
    <property type="molecule type" value="Genomic_DNA"/>
</dbReference>
<organism evidence="5">
    <name type="scientific">Eucalyptus grandis</name>
    <name type="common">Flooded gum</name>
    <dbReference type="NCBI Taxonomy" id="71139"/>
    <lineage>
        <taxon>Eukaryota</taxon>
        <taxon>Viridiplantae</taxon>
        <taxon>Streptophyta</taxon>
        <taxon>Embryophyta</taxon>
        <taxon>Tracheophyta</taxon>
        <taxon>Spermatophyta</taxon>
        <taxon>Magnoliopsida</taxon>
        <taxon>eudicotyledons</taxon>
        <taxon>Gunneridae</taxon>
        <taxon>Pentapetalae</taxon>
        <taxon>rosids</taxon>
        <taxon>malvids</taxon>
        <taxon>Myrtales</taxon>
        <taxon>Myrtaceae</taxon>
        <taxon>Myrtoideae</taxon>
        <taxon>Eucalypteae</taxon>
        <taxon>Eucalyptus</taxon>
    </lineage>
</organism>
<dbReference type="SUPFAM" id="SSF48403">
    <property type="entry name" value="Ankyrin repeat"/>
    <property type="match status" value="1"/>
</dbReference>
<dbReference type="SMART" id="SM00248">
    <property type="entry name" value="ANK"/>
    <property type="match status" value="4"/>
</dbReference>
<feature type="repeat" description="ANK" evidence="1">
    <location>
        <begin position="131"/>
        <end position="152"/>
    </location>
</feature>
<evidence type="ECO:0000256" key="1">
    <source>
        <dbReference type="PROSITE-ProRule" id="PRU00023"/>
    </source>
</evidence>
<feature type="transmembrane region" description="Helical" evidence="2">
    <location>
        <begin position="292"/>
        <end position="317"/>
    </location>
</feature>
<proteinExistence type="predicted"/>
<dbReference type="InterPro" id="IPR026961">
    <property type="entry name" value="PGG_dom"/>
</dbReference>
<dbReference type="Pfam" id="PF13962">
    <property type="entry name" value="PGG"/>
    <property type="match status" value="1"/>
</dbReference>
<dbReference type="PANTHER" id="PTHR24128:SF24">
    <property type="entry name" value="ANKYRIN REPEAT PROTEIN"/>
    <property type="match status" value="1"/>
</dbReference>
<reference evidence="5" key="1">
    <citation type="submission" date="2013-07" db="EMBL/GenBank/DDBJ databases">
        <title>The genome of Eucalyptus grandis.</title>
        <authorList>
            <person name="Schmutz J."/>
            <person name="Hayes R."/>
            <person name="Myburg A."/>
            <person name="Tuskan G."/>
            <person name="Grattapaglia D."/>
            <person name="Rokhsar D.S."/>
        </authorList>
    </citation>
    <scope>NUCLEOTIDE SEQUENCE</scope>
    <source>
        <tissue evidence="5">Leaf extractions</tissue>
    </source>
</reference>
<dbReference type="Proteomes" id="UP000030711">
    <property type="component" value="Unassembled WGS sequence"/>
</dbReference>
<evidence type="ECO:0000256" key="2">
    <source>
        <dbReference type="SAM" id="Phobius"/>
    </source>
</evidence>
<dbReference type="InParanoid" id="A0A058ZTT7"/>
<dbReference type="FunCoup" id="A0A058ZTT7">
    <property type="interactions" value="177"/>
</dbReference>
<gene>
    <name evidence="5" type="ORF">EUGRSUZ_L01133</name>
</gene>
<dbReference type="PROSITE" id="PS50297">
    <property type="entry name" value="ANK_REP_REGION"/>
    <property type="match status" value="1"/>
</dbReference>
<dbReference type="InterPro" id="IPR002110">
    <property type="entry name" value="Ankyrin_rpt"/>
</dbReference>
<dbReference type="Pfam" id="PF12796">
    <property type="entry name" value="Ank_2"/>
    <property type="match status" value="1"/>
</dbReference>
<feature type="transmembrane region" description="Helical" evidence="2">
    <location>
        <begin position="349"/>
        <end position="372"/>
    </location>
</feature>
<feature type="domain" description="PGG" evidence="3">
    <location>
        <begin position="224"/>
        <end position="325"/>
    </location>
</feature>
<evidence type="ECO:0000313" key="5">
    <source>
        <dbReference type="EMBL" id="KCW45228.1"/>
    </source>
</evidence>
<name>A0A058ZTT7_EUCGR</name>
<protein>
    <recommendedName>
        <fullName evidence="3">PGG domain-containing protein</fullName>
    </recommendedName>
</protein>
<dbReference type="InterPro" id="IPR036770">
    <property type="entry name" value="Ankyrin_rpt-contain_sf"/>
</dbReference>
<dbReference type="PANTHER" id="PTHR24128">
    <property type="entry name" value="HOMEOBOX PROTEIN WARIAI"/>
    <property type="match status" value="1"/>
</dbReference>
<keyword evidence="2" id="KW-0472">Membrane</keyword>
<evidence type="ECO:0000313" key="4">
    <source>
        <dbReference type="EMBL" id="KAK2632752.1"/>
    </source>
</evidence>
<reference evidence="4" key="4">
    <citation type="submission" date="2023-07" db="EMBL/GenBank/DDBJ databases">
        <authorList>
            <person name="Myburg A.A."/>
            <person name="Grattapaglia D."/>
            <person name="Tuskan G.A."/>
            <person name="Hellsten U."/>
            <person name="Hayes R.D."/>
            <person name="Grimwood J."/>
            <person name="Jenkins J."/>
            <person name="Lindquist E."/>
            <person name="Tice H."/>
            <person name="Bauer D."/>
            <person name="Goodstein D.M."/>
            <person name="Dubchak I."/>
            <person name="Poliakov A."/>
            <person name="Mizrachi E."/>
            <person name="Kullan A.R."/>
            <person name="Hussey S.G."/>
            <person name="Pinard D."/>
            <person name="Van D.M."/>
            <person name="Singh P."/>
            <person name="Van J.I."/>
            <person name="Silva-Junior O.B."/>
            <person name="Togawa R.C."/>
            <person name="Pappas M.R."/>
            <person name="Faria D.A."/>
            <person name="Sansaloni C.P."/>
            <person name="Petroli C.D."/>
            <person name="Yang X."/>
            <person name="Ranjan P."/>
            <person name="Tschaplinski T.J."/>
            <person name="Ye C.Y."/>
            <person name="Li T."/>
            <person name="Sterck L."/>
            <person name="Vanneste K."/>
            <person name="Murat F."/>
            <person name="Soler M."/>
            <person name="Clemente H.S."/>
            <person name="Saidi N."/>
            <person name="Cassan-Wang H."/>
            <person name="Dunand C."/>
            <person name="Hefer C.A."/>
            <person name="Bornberg-Bauer E."/>
            <person name="Kersting A.R."/>
            <person name="Vining K."/>
            <person name="Amarasinghe V."/>
            <person name="Ranik M."/>
            <person name="Naithani S."/>
            <person name="Elser J."/>
            <person name="Boyd A.E."/>
            <person name="Liston A."/>
            <person name="Spatafora J.W."/>
            <person name="Dharmwardhana P."/>
            <person name="Raja R."/>
            <person name="Sullivan C."/>
            <person name="Romanel E."/>
            <person name="Alves-Ferreira M."/>
            <person name="Kulheim C."/>
            <person name="Foley W."/>
            <person name="Carocha V."/>
            <person name="Paiva J."/>
            <person name="Kudrna D."/>
            <person name="Brommonschenkel S.H."/>
            <person name="Pasquali G."/>
            <person name="Byrne M."/>
            <person name="Rigault P."/>
            <person name="Tibbits J."/>
            <person name="Spokevicius A."/>
            <person name="Jones R.C."/>
            <person name="Steane D.A."/>
            <person name="Vaillancourt R.E."/>
            <person name="Potts B.M."/>
            <person name="Joubert F."/>
            <person name="Barry K."/>
            <person name="Pappas G.J."/>
            <person name="Strauss S.H."/>
            <person name="Jaiswal P."/>
            <person name="Grima-Pettenati J."/>
            <person name="Salse J."/>
            <person name="Van D.P."/>
            <person name="Rokhsar D.S."/>
            <person name="Schmutz J."/>
        </authorList>
    </citation>
    <scope>NUCLEOTIDE SEQUENCE</scope>
    <source>
        <tissue evidence="4">Leaf extractions</tissue>
    </source>
</reference>
<keyword evidence="2" id="KW-0812">Transmembrane</keyword>
<reference evidence="4" key="3">
    <citation type="submission" date="2023-04" db="EMBL/GenBank/DDBJ databases">
        <title>WGS assembly of Eucalyptus grandis.</title>
        <authorList>
            <person name="Myburg A."/>
            <person name="Grattapaglia D."/>
            <person name="Tuskan G."/>
            <person name="Hellsten U."/>
            <person name="Hayes R."/>
            <person name="Grimwood J."/>
            <person name="Jenkins J."/>
            <person name="Lindquist E."/>
            <person name="Tice H."/>
            <person name="Bauer D."/>
            <person name="Goodstein D."/>
            <person name="Dubchak I."/>
            <person name="Poliakov A."/>
            <person name="Mizrachi E."/>
            <person name="Kullan A."/>
            <person name="Hussey S."/>
            <person name="Pinard D."/>
            <person name="Van D."/>
            <person name="Singh P."/>
            <person name="Van J."/>
            <person name="Silva-Junior O."/>
            <person name="Togawa R."/>
            <person name="Pappas M."/>
            <person name="Faria D."/>
            <person name="Sansaloni C."/>
            <person name="Petroli C."/>
            <person name="Yang X."/>
            <person name="Ranjan P."/>
            <person name="Tschaplinski T."/>
            <person name="Ye C."/>
            <person name="Li T."/>
            <person name="Sterck L."/>
            <person name="Vanneste K."/>
            <person name="Murat F."/>
            <person name="Soler M."/>
            <person name="Clemente H."/>
            <person name="Saidi N."/>
            <person name="Cassan-Wang H."/>
            <person name="Dunand C."/>
            <person name="Hefer C."/>
            <person name="Bornberg-Bauer E."/>
            <person name="Kersting A."/>
            <person name="Vining K."/>
            <person name="Amarasinghe V."/>
            <person name="Ranik M."/>
            <person name="Naithani S."/>
            <person name="Elser J."/>
            <person name="Boyd A."/>
            <person name="Liston A."/>
            <person name="Spatafora J."/>
            <person name="Dharmwardhana P."/>
            <person name="Raja R."/>
            <person name="Sullivan C."/>
            <person name="Romanel E."/>
            <person name="Alves-Ferreira M."/>
            <person name="Kulheim C."/>
            <person name="Foley W."/>
            <person name="Carocha V."/>
            <person name="Paiva J."/>
            <person name="Kudrna D."/>
            <person name="Brommonschenkel S."/>
            <person name="Pasquali G."/>
            <person name="Byrne M."/>
            <person name="Rigault P."/>
            <person name="Tibbits J."/>
            <person name="Spokevicius A."/>
            <person name="Jones R."/>
            <person name="Steane D."/>
            <person name="Vaillancourt R."/>
            <person name="Potts B."/>
            <person name="Joubert F."/>
            <person name="Barry K."/>
            <person name="Pappas G."/>
            <person name="Strauss S."/>
            <person name="Jaiswal P."/>
            <person name="Grima-Pettenati J."/>
            <person name="Salse J."/>
            <person name="Van D."/>
            <person name="Rokhsar D."/>
            <person name="Schmutz J."/>
        </authorList>
    </citation>
    <scope>NUCLEOTIDE SEQUENCE</scope>
    <source>
        <tissue evidence="4">Leaf extractions</tissue>
    </source>
</reference>
<keyword evidence="2" id="KW-1133">Transmembrane helix</keyword>
<keyword evidence="6" id="KW-1185">Reference proteome</keyword>
<dbReference type="Gene3D" id="1.25.40.20">
    <property type="entry name" value="Ankyrin repeat-containing domain"/>
    <property type="match status" value="1"/>
</dbReference>
<sequence length="399" mass="44537">MAILKPSLAQKLNQKGYSPMHLDLEKKHYRTVRALATLDPKLIRVRGQGGITPLHWVAGEKGDNKQELEELLELLAEFLSACRSSIEDLTSQCETAVHIAARKCNIEAFKVLFGWLKRTYMTEILDWKDQDGNNVLHIAVSKNQPEIIKLLIGHTNINAKNFRDETALEILQANPHGNQDVVKRLRRQKCLARLFTPTLSLSQFFTTELTFFEKHACFFGIQGKSTHEIILLVSTLIATATYQAALTPPGGYWVDSSSSPSANSTAITAHPSGAANGKPHHAGNMILDGWKLYLFTVLNSMAFFTSIGTIWATGIALMSKPFMVYFSVSILSCAYIISLMVEFPEQNEVAAILLWAFFGCSLISVLLLPWCVHGMHIQARKRIDATRMRGDFLESKDGK</sequence>
<evidence type="ECO:0000313" key="6">
    <source>
        <dbReference type="Proteomes" id="UP000030711"/>
    </source>
</evidence>
<accession>A0A058ZTT7</accession>
<reference evidence="4" key="2">
    <citation type="journal article" date="2014" name="Nature">
        <title>The genome of Eucalyptus grandis.</title>
        <authorList>
            <person name="Myburg A.A."/>
            <person name="Grattapaglia D."/>
            <person name="Tuskan G.A."/>
            <person name="Hellsten U."/>
            <person name="Hayes R.D."/>
            <person name="Grimwood J."/>
            <person name="Jenkins J."/>
            <person name="Lindquist E."/>
            <person name="Tice H."/>
            <person name="Bauer D."/>
            <person name="Goodstein D.M."/>
            <person name="Dubchak I."/>
            <person name="Poliakov A."/>
            <person name="Mizrachi E."/>
            <person name="Kullan A.R."/>
            <person name="Hussey S.G."/>
            <person name="Pinard D."/>
            <person name="van der Merwe K."/>
            <person name="Singh P."/>
            <person name="van Jaarsveld I."/>
            <person name="Silva-Junior O.B."/>
            <person name="Togawa R.C."/>
            <person name="Pappas M.R."/>
            <person name="Faria D.A."/>
            <person name="Sansaloni C.P."/>
            <person name="Petroli C.D."/>
            <person name="Yang X."/>
            <person name="Ranjan P."/>
            <person name="Tschaplinski T.J."/>
            <person name="Ye C.Y."/>
            <person name="Li T."/>
            <person name="Sterck L."/>
            <person name="Vanneste K."/>
            <person name="Murat F."/>
            <person name="Soler M."/>
            <person name="Clemente H.S."/>
            <person name="Saidi N."/>
            <person name="Cassan-Wang H."/>
            <person name="Dunand C."/>
            <person name="Hefer C.A."/>
            <person name="Bornberg-Bauer E."/>
            <person name="Kersting A.R."/>
            <person name="Vining K."/>
            <person name="Amarasinghe V."/>
            <person name="Ranik M."/>
            <person name="Naithani S."/>
            <person name="Elser J."/>
            <person name="Boyd A.E."/>
            <person name="Liston A."/>
            <person name="Spatafora J.W."/>
            <person name="Dharmwardhana P."/>
            <person name="Raja R."/>
            <person name="Sullivan C."/>
            <person name="Romanel E."/>
            <person name="Alves-Ferreira M."/>
            <person name="Kulheim C."/>
            <person name="Foley W."/>
            <person name="Carocha V."/>
            <person name="Paiva J."/>
            <person name="Kudrna D."/>
            <person name="Brommonschenkel S.H."/>
            <person name="Pasquali G."/>
            <person name="Byrne M."/>
            <person name="Rigault P."/>
            <person name="Tibbits J."/>
            <person name="Spokevicius A."/>
            <person name="Jones R.C."/>
            <person name="Steane D.A."/>
            <person name="Vaillancourt R.E."/>
            <person name="Potts B.M."/>
            <person name="Joubert F."/>
            <person name="Barry K."/>
            <person name="Pappas G.J."/>
            <person name="Strauss S.H."/>
            <person name="Jaiswal P."/>
            <person name="Grima-Pettenati J."/>
            <person name="Salse J."/>
            <person name="Van de Peer Y."/>
            <person name="Rokhsar D.S."/>
            <person name="Schmutz J."/>
        </authorList>
    </citation>
    <scope>NUCLEOTIDE SEQUENCE</scope>
    <source>
        <tissue evidence="4">Leaf extractions</tissue>
    </source>
</reference>